<evidence type="ECO:0000313" key="5">
    <source>
        <dbReference type="Proteomes" id="UP000639772"/>
    </source>
</evidence>
<name>A0A835P3D8_VANPL</name>
<protein>
    <submittedName>
        <fullName evidence="2">Uncharacterized protein</fullName>
    </submittedName>
</protein>
<evidence type="ECO:0000313" key="4">
    <source>
        <dbReference type="Proteomes" id="UP000636800"/>
    </source>
</evidence>
<dbReference type="Proteomes" id="UP000639772">
    <property type="component" value="Unassembled WGS sequence"/>
</dbReference>
<evidence type="ECO:0000256" key="1">
    <source>
        <dbReference type="SAM" id="MobiDB-lite"/>
    </source>
</evidence>
<proteinExistence type="predicted"/>
<keyword evidence="4" id="KW-1185">Reference proteome</keyword>
<feature type="region of interest" description="Disordered" evidence="1">
    <location>
        <begin position="86"/>
        <end position="111"/>
    </location>
</feature>
<gene>
    <name evidence="3" type="ORF">HPP92_029142</name>
    <name evidence="2" type="ORF">HPP92_029153</name>
</gene>
<reference evidence="4 5" key="1">
    <citation type="journal article" date="2020" name="Nat. Food">
        <title>A phased Vanilla planifolia genome enables genetic improvement of flavour and production.</title>
        <authorList>
            <person name="Hasing T."/>
            <person name="Tang H."/>
            <person name="Brym M."/>
            <person name="Khazi F."/>
            <person name="Huang T."/>
            <person name="Chambers A.H."/>
        </authorList>
    </citation>
    <scope>NUCLEOTIDE SEQUENCE [LARGE SCALE GENOMIC DNA]</scope>
    <source>
        <tissue evidence="2">Leaf</tissue>
    </source>
</reference>
<accession>A0A835P3D8</accession>
<comment type="caution">
    <text evidence="2">The sequence shown here is derived from an EMBL/GenBank/DDBJ whole genome shotgun (WGS) entry which is preliminary data.</text>
</comment>
<dbReference type="EMBL" id="JADCNL010000647">
    <property type="protein sequence ID" value="KAG0445831.1"/>
    <property type="molecule type" value="Genomic_DNA"/>
</dbReference>
<dbReference type="EMBL" id="JADCNM010000648">
    <property type="protein sequence ID" value="KAG0445806.1"/>
    <property type="molecule type" value="Genomic_DNA"/>
</dbReference>
<evidence type="ECO:0000313" key="3">
    <source>
        <dbReference type="EMBL" id="KAG0445831.1"/>
    </source>
</evidence>
<dbReference type="Proteomes" id="UP000636800">
    <property type="component" value="Unassembled WGS sequence"/>
</dbReference>
<sequence length="111" mass="12164">MGSGRSGGGGEEGRRGRNCVVLVTRIRAGIRAELRDALWGERAGVRGCHRRLRVEEALCGRVRVAEISGMKGGPFANGLQQVRKGLHGSSRSNYNEEERRHTLLPSEVKVE</sequence>
<evidence type="ECO:0000313" key="2">
    <source>
        <dbReference type="EMBL" id="KAG0445806.1"/>
    </source>
</evidence>
<dbReference type="AlphaFoldDB" id="A0A835P3D8"/>
<organism evidence="2 5">
    <name type="scientific">Vanilla planifolia</name>
    <name type="common">Vanilla</name>
    <dbReference type="NCBI Taxonomy" id="51239"/>
    <lineage>
        <taxon>Eukaryota</taxon>
        <taxon>Viridiplantae</taxon>
        <taxon>Streptophyta</taxon>
        <taxon>Embryophyta</taxon>
        <taxon>Tracheophyta</taxon>
        <taxon>Spermatophyta</taxon>
        <taxon>Magnoliopsida</taxon>
        <taxon>Liliopsida</taxon>
        <taxon>Asparagales</taxon>
        <taxon>Orchidaceae</taxon>
        <taxon>Vanilloideae</taxon>
        <taxon>Vanilleae</taxon>
        <taxon>Vanilla</taxon>
    </lineage>
</organism>